<dbReference type="Pfam" id="PF13480">
    <property type="entry name" value="Acetyltransf_6"/>
    <property type="match status" value="1"/>
</dbReference>
<dbReference type="RefSeq" id="WP_256395648.1">
    <property type="nucleotide sequence ID" value="NZ_JANHDJ010000002.1"/>
</dbReference>
<evidence type="ECO:0000259" key="1">
    <source>
        <dbReference type="Pfam" id="PF13480"/>
    </source>
</evidence>
<protein>
    <submittedName>
        <fullName evidence="2">Lipid II:glycine glycyltransferase FemX</fullName>
    </submittedName>
</protein>
<dbReference type="InterPro" id="IPR050644">
    <property type="entry name" value="PG_Glycine_Bridge_Synth"/>
</dbReference>
<accession>A0ABD6D783</accession>
<keyword evidence="3" id="KW-1185">Reference proteome</keyword>
<feature type="domain" description="BioF2-like acetyltransferase" evidence="1">
    <location>
        <begin position="177"/>
        <end position="295"/>
    </location>
</feature>
<dbReference type="EMBL" id="JBHUDM010000002">
    <property type="protein sequence ID" value="MFD1641977.1"/>
    <property type="molecule type" value="Genomic_DNA"/>
</dbReference>
<name>A0ABD6D783_9EURY</name>
<gene>
    <name evidence="2" type="ORF">ACFSBW_08840</name>
</gene>
<proteinExistence type="predicted"/>
<dbReference type="InterPro" id="IPR038740">
    <property type="entry name" value="BioF2-like_GNAT_dom"/>
</dbReference>
<dbReference type="AlphaFoldDB" id="A0ABD6D783"/>
<sequence>MAIEITTLDDAAEWNDLVDRSSQATPFHRAESLDVMARHADATLHPYAGFKGQEPVGLFPLFEISKGPVSTAFSPPPDLKISYLGPALLNHTKQKQRRQEKTNSRFIGGCLERLAETIDPKYIHLRTSVQYTDTRPLIWGGFEPTTRYTYVVDLDRSEDDLLAAFSSDARSNITNADDADYEIGQGGEREIRRTIQELRTYHEDQNVGFHITPEFVVDLFEELPDECFRIYTCRVDGELVGGHITLEAGETIYGWQSWGSRETDIPVNDLLDWEIITTARERGRSQYDLVGANNERISKYKAKFGPQLRTYQTMERGTPAMTLVSEVYKRIRS</sequence>
<dbReference type="PANTHER" id="PTHR36174">
    <property type="entry name" value="LIPID II:GLYCINE GLYCYLTRANSFERASE"/>
    <property type="match status" value="1"/>
</dbReference>
<evidence type="ECO:0000313" key="2">
    <source>
        <dbReference type="EMBL" id="MFD1641977.1"/>
    </source>
</evidence>
<reference evidence="2 3" key="1">
    <citation type="journal article" date="2019" name="Int. J. Syst. Evol. Microbiol.">
        <title>The Global Catalogue of Microorganisms (GCM) 10K type strain sequencing project: providing services to taxonomists for standard genome sequencing and annotation.</title>
        <authorList>
            <consortium name="The Broad Institute Genomics Platform"/>
            <consortium name="The Broad Institute Genome Sequencing Center for Infectious Disease"/>
            <person name="Wu L."/>
            <person name="Ma J."/>
        </authorList>
    </citation>
    <scope>NUCLEOTIDE SEQUENCE [LARGE SCALE GENOMIC DNA]</scope>
    <source>
        <strain evidence="2 3">CGMCC 1.10593</strain>
    </source>
</reference>
<dbReference type="SUPFAM" id="SSF55729">
    <property type="entry name" value="Acyl-CoA N-acyltransferases (Nat)"/>
    <property type="match status" value="1"/>
</dbReference>
<organism evidence="2 3">
    <name type="scientific">Halohasta litorea</name>
    <dbReference type="NCBI Taxonomy" id="869891"/>
    <lineage>
        <taxon>Archaea</taxon>
        <taxon>Methanobacteriati</taxon>
        <taxon>Methanobacteriota</taxon>
        <taxon>Stenosarchaea group</taxon>
        <taxon>Halobacteria</taxon>
        <taxon>Halobacteriales</taxon>
        <taxon>Haloferacaceae</taxon>
        <taxon>Halohasta</taxon>
    </lineage>
</organism>
<dbReference type="Gene3D" id="3.40.630.30">
    <property type="match status" value="1"/>
</dbReference>
<evidence type="ECO:0000313" key="3">
    <source>
        <dbReference type="Proteomes" id="UP001597052"/>
    </source>
</evidence>
<dbReference type="PANTHER" id="PTHR36174:SF1">
    <property type="entry name" value="LIPID II:GLYCINE GLYCYLTRANSFERASE"/>
    <property type="match status" value="1"/>
</dbReference>
<dbReference type="Proteomes" id="UP001597052">
    <property type="component" value="Unassembled WGS sequence"/>
</dbReference>
<comment type="caution">
    <text evidence="2">The sequence shown here is derived from an EMBL/GenBank/DDBJ whole genome shotgun (WGS) entry which is preliminary data.</text>
</comment>
<dbReference type="InterPro" id="IPR016181">
    <property type="entry name" value="Acyl_CoA_acyltransferase"/>
</dbReference>